<evidence type="ECO:0000256" key="1">
    <source>
        <dbReference type="SAM" id="Phobius"/>
    </source>
</evidence>
<dbReference type="NCBIfam" id="NF040535">
    <property type="entry name" value="LiaF_C_term"/>
    <property type="match status" value="1"/>
</dbReference>
<evidence type="ECO:0000313" key="4">
    <source>
        <dbReference type="Proteomes" id="UP001597120"/>
    </source>
</evidence>
<protein>
    <submittedName>
        <fullName evidence="3">Cell wall-active antibiotics response protein LiaF</fullName>
    </submittedName>
</protein>
<reference evidence="4" key="1">
    <citation type="journal article" date="2019" name="Int. J. Syst. Evol. Microbiol.">
        <title>The Global Catalogue of Microorganisms (GCM) 10K type strain sequencing project: providing services to taxonomists for standard genome sequencing and annotation.</title>
        <authorList>
            <consortium name="The Broad Institute Genomics Platform"/>
            <consortium name="The Broad Institute Genome Sequencing Center for Infectious Disease"/>
            <person name="Wu L."/>
            <person name="Ma J."/>
        </authorList>
    </citation>
    <scope>NUCLEOTIDE SEQUENCE [LARGE SCALE GENOMIC DNA]</scope>
    <source>
        <strain evidence="4">CCUG 57263</strain>
    </source>
</reference>
<keyword evidence="4" id="KW-1185">Reference proteome</keyword>
<feature type="transmembrane region" description="Helical" evidence="1">
    <location>
        <begin position="12"/>
        <end position="44"/>
    </location>
</feature>
<name>A0ABW3D649_9BACL</name>
<keyword evidence="1" id="KW-1133">Transmembrane helix</keyword>
<dbReference type="EMBL" id="JBHTIU010000008">
    <property type="protein sequence ID" value="MFD0867996.1"/>
    <property type="molecule type" value="Genomic_DNA"/>
</dbReference>
<keyword evidence="1" id="KW-0472">Membrane</keyword>
<accession>A0ABW3D649</accession>
<dbReference type="RefSeq" id="WP_144932472.1">
    <property type="nucleotide sequence ID" value="NZ_JBHTIU010000008.1"/>
</dbReference>
<sequence length="219" mass="24899">MEDQKTNRNRNAYLLFIGAGVFLLVQHVFGFEAIVALFLIFLGVQYIQSDAKKRGYVMLAIGLLFIMGDKMTIVVALIFIFLGLFYLKSKQQPKESNVRHKQRIIDSVKYDKGPWVLNNLSQWSLIGEMHMDLSLAIFEEKEVTVVLQGVIADIDLIVPEDVGVSIESSVLFGQIDVPHRKEEGMLNKLSWKSPNYDICENRVKFVVSYVVADIDIKVV</sequence>
<evidence type="ECO:0000259" key="2">
    <source>
        <dbReference type="Pfam" id="PF09922"/>
    </source>
</evidence>
<proteinExistence type="predicted"/>
<gene>
    <name evidence="3" type="primary">liaF</name>
    <name evidence="3" type="ORF">ACFQ03_02460</name>
</gene>
<evidence type="ECO:0000313" key="3">
    <source>
        <dbReference type="EMBL" id="MFD0867996.1"/>
    </source>
</evidence>
<dbReference type="InterPro" id="IPR047793">
    <property type="entry name" value="LiaF_C"/>
</dbReference>
<feature type="domain" description="Cell wall-active antibiotics response LiaF-like C-terminal" evidence="2">
    <location>
        <begin position="105"/>
        <end position="216"/>
    </location>
</feature>
<dbReference type="Pfam" id="PF09922">
    <property type="entry name" value="LiaF-like_C"/>
    <property type="match status" value="1"/>
</dbReference>
<organism evidence="3 4">
    <name type="scientific">Paenibacillus residui</name>
    <dbReference type="NCBI Taxonomy" id="629724"/>
    <lineage>
        <taxon>Bacteria</taxon>
        <taxon>Bacillati</taxon>
        <taxon>Bacillota</taxon>
        <taxon>Bacilli</taxon>
        <taxon>Bacillales</taxon>
        <taxon>Paenibacillaceae</taxon>
        <taxon>Paenibacillus</taxon>
    </lineage>
</organism>
<dbReference type="InterPro" id="IPR024425">
    <property type="entry name" value="LiaF-like_C"/>
</dbReference>
<comment type="caution">
    <text evidence="3">The sequence shown here is derived from an EMBL/GenBank/DDBJ whole genome shotgun (WGS) entry which is preliminary data.</text>
</comment>
<dbReference type="Proteomes" id="UP001597120">
    <property type="component" value="Unassembled WGS sequence"/>
</dbReference>
<keyword evidence="1" id="KW-0812">Transmembrane</keyword>
<feature type="transmembrane region" description="Helical" evidence="1">
    <location>
        <begin position="56"/>
        <end position="87"/>
    </location>
</feature>